<dbReference type="Proteomes" id="UP000237347">
    <property type="component" value="Unassembled WGS sequence"/>
</dbReference>
<dbReference type="Pfam" id="PF00560">
    <property type="entry name" value="LRR_1"/>
    <property type="match status" value="1"/>
</dbReference>
<gene>
    <name evidence="2" type="ORF">CFP56_043373</name>
</gene>
<evidence type="ECO:0000313" key="2">
    <source>
        <dbReference type="EMBL" id="KAK7817056.1"/>
    </source>
</evidence>
<dbReference type="InterPro" id="IPR001611">
    <property type="entry name" value="Leu-rich_rpt"/>
</dbReference>
<dbReference type="Gene3D" id="3.80.10.10">
    <property type="entry name" value="Ribonuclease Inhibitor"/>
    <property type="match status" value="1"/>
</dbReference>
<accession>A0AAW0ISH0</accession>
<evidence type="ECO:0000313" key="3">
    <source>
        <dbReference type="Proteomes" id="UP000237347"/>
    </source>
</evidence>
<proteinExistence type="predicted"/>
<protein>
    <submittedName>
        <fullName evidence="2">Lrr receptor-like serine/threonine-protein kinase</fullName>
    </submittedName>
</protein>
<keyword evidence="3" id="KW-1185">Reference proteome</keyword>
<reference evidence="2 3" key="1">
    <citation type="journal article" date="2018" name="Sci. Data">
        <title>The draft genome sequence of cork oak.</title>
        <authorList>
            <person name="Ramos A.M."/>
            <person name="Usie A."/>
            <person name="Barbosa P."/>
            <person name="Barros P.M."/>
            <person name="Capote T."/>
            <person name="Chaves I."/>
            <person name="Simoes F."/>
            <person name="Abreu I."/>
            <person name="Carrasquinho I."/>
            <person name="Faro C."/>
            <person name="Guimaraes J.B."/>
            <person name="Mendonca D."/>
            <person name="Nobrega F."/>
            <person name="Rodrigues L."/>
            <person name="Saibo N.J.M."/>
            <person name="Varela M.C."/>
            <person name="Egas C."/>
            <person name="Matos J."/>
            <person name="Miguel C.M."/>
            <person name="Oliveira M.M."/>
            <person name="Ricardo C.P."/>
            <person name="Goncalves S."/>
        </authorList>
    </citation>
    <scope>NUCLEOTIDE SEQUENCE [LARGE SCALE GENOMIC DNA]</scope>
    <source>
        <strain evidence="3">cv. HL8</strain>
    </source>
</reference>
<dbReference type="AlphaFoldDB" id="A0AAW0ISH0"/>
<sequence>MEDLVAAMEDLTAADQAAVVAADRAIDPAPLGTSREFSVEYGLGWVFWWVWTIFGLGFSVMVFGGGAGFGGWVIIKVFGCGLIYTAGYSGTLSPLISQLSQLTYLDFSDNSFFGPIPSSISSLSNLQTLSLSDPTRSLITLFLVLKSLDSLGLPHNSLTGFLPH</sequence>
<dbReference type="SUPFAM" id="SSF52058">
    <property type="entry name" value="L domain-like"/>
    <property type="match status" value="1"/>
</dbReference>
<dbReference type="InterPro" id="IPR053213">
    <property type="entry name" value="RLP29"/>
</dbReference>
<dbReference type="InterPro" id="IPR032675">
    <property type="entry name" value="LRR_dom_sf"/>
</dbReference>
<feature type="transmembrane region" description="Helical" evidence="1">
    <location>
        <begin position="48"/>
        <end position="75"/>
    </location>
</feature>
<dbReference type="GO" id="GO:0016301">
    <property type="term" value="F:kinase activity"/>
    <property type="evidence" value="ECO:0007669"/>
    <property type="project" value="UniProtKB-KW"/>
</dbReference>
<name>A0AAW0ISH0_QUESU</name>
<organism evidence="2 3">
    <name type="scientific">Quercus suber</name>
    <name type="common">Cork oak</name>
    <dbReference type="NCBI Taxonomy" id="58331"/>
    <lineage>
        <taxon>Eukaryota</taxon>
        <taxon>Viridiplantae</taxon>
        <taxon>Streptophyta</taxon>
        <taxon>Embryophyta</taxon>
        <taxon>Tracheophyta</taxon>
        <taxon>Spermatophyta</taxon>
        <taxon>Magnoliopsida</taxon>
        <taxon>eudicotyledons</taxon>
        <taxon>Gunneridae</taxon>
        <taxon>Pentapetalae</taxon>
        <taxon>rosids</taxon>
        <taxon>fabids</taxon>
        <taxon>Fagales</taxon>
        <taxon>Fagaceae</taxon>
        <taxon>Quercus</taxon>
    </lineage>
</organism>
<dbReference type="PANTHER" id="PTHR48009">
    <property type="entry name" value="LEUCINE-RICH REPEAT (LRR) FAMILY PROTEIN"/>
    <property type="match status" value="1"/>
</dbReference>
<keyword evidence="1" id="KW-1133">Transmembrane helix</keyword>
<keyword evidence="1" id="KW-0812">Transmembrane</keyword>
<dbReference type="PANTHER" id="PTHR48009:SF9">
    <property type="entry name" value="LRR RECEPTOR-LIKE SERINE_THREONINE-PROTEIN KINASE GSO1"/>
    <property type="match status" value="1"/>
</dbReference>
<comment type="caution">
    <text evidence="2">The sequence shown here is derived from an EMBL/GenBank/DDBJ whole genome shotgun (WGS) entry which is preliminary data.</text>
</comment>
<keyword evidence="1" id="KW-0472">Membrane</keyword>
<evidence type="ECO:0000256" key="1">
    <source>
        <dbReference type="SAM" id="Phobius"/>
    </source>
</evidence>
<dbReference type="EMBL" id="PKMF04000903">
    <property type="protein sequence ID" value="KAK7817056.1"/>
    <property type="molecule type" value="Genomic_DNA"/>
</dbReference>